<keyword evidence="1" id="KW-1133">Transmembrane helix</keyword>
<proteinExistence type="predicted"/>
<feature type="transmembrane region" description="Helical" evidence="1">
    <location>
        <begin position="58"/>
        <end position="79"/>
    </location>
</feature>
<name>A0ABN9UKF3_9DINO</name>
<dbReference type="EMBL" id="CAUYUJ010015964">
    <property type="protein sequence ID" value="CAK0860306.1"/>
    <property type="molecule type" value="Genomic_DNA"/>
</dbReference>
<keyword evidence="1" id="KW-0472">Membrane</keyword>
<gene>
    <name evidence="4" type="ORF">PCOR1329_LOCUS49312</name>
</gene>
<evidence type="ECO:0000256" key="1">
    <source>
        <dbReference type="SAM" id="Phobius"/>
    </source>
</evidence>
<dbReference type="InterPro" id="IPR013099">
    <property type="entry name" value="K_chnl_dom"/>
</dbReference>
<dbReference type="Proteomes" id="UP001189429">
    <property type="component" value="Unassembled WGS sequence"/>
</dbReference>
<protein>
    <recommendedName>
        <fullName evidence="3">Potassium channel domain-containing protein</fullName>
    </recommendedName>
</protein>
<feature type="signal peptide" evidence="2">
    <location>
        <begin position="1"/>
        <end position="22"/>
    </location>
</feature>
<dbReference type="Pfam" id="PF07885">
    <property type="entry name" value="Ion_trans_2"/>
    <property type="match status" value="1"/>
</dbReference>
<keyword evidence="5" id="KW-1185">Reference proteome</keyword>
<keyword evidence="2" id="KW-0732">Signal</keyword>
<organism evidence="4 5">
    <name type="scientific">Prorocentrum cordatum</name>
    <dbReference type="NCBI Taxonomy" id="2364126"/>
    <lineage>
        <taxon>Eukaryota</taxon>
        <taxon>Sar</taxon>
        <taxon>Alveolata</taxon>
        <taxon>Dinophyceae</taxon>
        <taxon>Prorocentrales</taxon>
        <taxon>Prorocentraceae</taxon>
        <taxon>Prorocentrum</taxon>
    </lineage>
</organism>
<feature type="domain" description="Potassium channel" evidence="3">
    <location>
        <begin position="29"/>
        <end position="72"/>
    </location>
</feature>
<feature type="chain" id="PRO_5047046990" description="Potassium channel domain-containing protein" evidence="2">
    <location>
        <begin position="23"/>
        <end position="152"/>
    </location>
</feature>
<accession>A0ABN9UKF3</accession>
<evidence type="ECO:0000256" key="2">
    <source>
        <dbReference type="SAM" id="SignalP"/>
    </source>
</evidence>
<dbReference type="Gene3D" id="1.10.287.70">
    <property type="match status" value="1"/>
</dbReference>
<comment type="caution">
    <text evidence="4">The sequence shown here is derived from an EMBL/GenBank/DDBJ whole genome shotgun (WGS) entry which is preliminary data.</text>
</comment>
<sequence length="152" mass="15729">MLTAALWLAVGWLVLVGKKKLAHMSGVEGIAAVLYWQVQIITTVGYGDMCPDSDDTRLFVAVYVVVGNVVAGVGVMDYLKCARAGGGRDQEGLAVEVRSTLEAAAAASGGRLVRVNLEDSEPPPALEAAGRAVGIPLGALEALRRIDALVAG</sequence>
<evidence type="ECO:0000313" key="5">
    <source>
        <dbReference type="Proteomes" id="UP001189429"/>
    </source>
</evidence>
<reference evidence="4" key="1">
    <citation type="submission" date="2023-10" db="EMBL/GenBank/DDBJ databases">
        <authorList>
            <person name="Chen Y."/>
            <person name="Shah S."/>
            <person name="Dougan E. K."/>
            <person name="Thang M."/>
            <person name="Chan C."/>
        </authorList>
    </citation>
    <scope>NUCLEOTIDE SEQUENCE [LARGE SCALE GENOMIC DNA]</scope>
</reference>
<evidence type="ECO:0000259" key="3">
    <source>
        <dbReference type="Pfam" id="PF07885"/>
    </source>
</evidence>
<evidence type="ECO:0000313" key="4">
    <source>
        <dbReference type="EMBL" id="CAK0860306.1"/>
    </source>
</evidence>
<dbReference type="SUPFAM" id="SSF81324">
    <property type="entry name" value="Voltage-gated potassium channels"/>
    <property type="match status" value="1"/>
</dbReference>
<keyword evidence="1" id="KW-0812">Transmembrane</keyword>